<keyword evidence="2" id="KW-0547">Nucleotide-binding</keyword>
<keyword evidence="6" id="KW-0539">Nucleus</keyword>
<dbReference type="RefSeq" id="XP_026745362.1">
    <property type="nucleotide sequence ID" value="XM_026889561.1"/>
</dbReference>
<dbReference type="InterPro" id="IPR020588">
    <property type="entry name" value="RecA_ATP-bd"/>
</dbReference>
<keyword evidence="3" id="KW-0227">DNA damage</keyword>
<evidence type="ECO:0000256" key="5">
    <source>
        <dbReference type="ARBA" id="ARBA00023204"/>
    </source>
</evidence>
<dbReference type="GO" id="GO:0045003">
    <property type="term" value="P:double-strand break repair via synthesis-dependent strand annealing"/>
    <property type="evidence" value="ECO:0007669"/>
    <property type="project" value="TreeGrafter"/>
</dbReference>
<feature type="domain" description="RecA family profile 1" evidence="7">
    <location>
        <begin position="73"/>
        <end position="236"/>
    </location>
</feature>
<evidence type="ECO:0000256" key="1">
    <source>
        <dbReference type="ARBA" id="ARBA00004123"/>
    </source>
</evidence>
<keyword evidence="4" id="KW-0067">ATP-binding</keyword>
<evidence type="ECO:0000256" key="6">
    <source>
        <dbReference type="ARBA" id="ARBA00023242"/>
    </source>
</evidence>
<evidence type="ECO:0000259" key="7">
    <source>
        <dbReference type="PROSITE" id="PS50162"/>
    </source>
</evidence>
<dbReference type="AlphaFoldDB" id="A0A7E5WYM9"/>
<dbReference type="PANTHER" id="PTHR46487">
    <property type="entry name" value="DNA REPAIR PROTEIN XRCC3"/>
    <property type="match status" value="1"/>
</dbReference>
<dbReference type="InterPro" id="IPR016467">
    <property type="entry name" value="DNA_recomb/repair_RecA-like"/>
</dbReference>
<dbReference type="GO" id="GO:0090656">
    <property type="term" value="P:t-circle formation"/>
    <property type="evidence" value="ECO:0007669"/>
    <property type="project" value="TreeGrafter"/>
</dbReference>
<dbReference type="GeneID" id="113506730"/>
<dbReference type="PIRSF" id="PIRSF005856">
    <property type="entry name" value="Rad51"/>
    <property type="match status" value="1"/>
</dbReference>
<dbReference type="GO" id="GO:0000400">
    <property type="term" value="F:four-way junction DNA binding"/>
    <property type="evidence" value="ECO:0007669"/>
    <property type="project" value="TreeGrafter"/>
</dbReference>
<dbReference type="Gene3D" id="3.40.50.300">
    <property type="entry name" value="P-loop containing nucleotide triphosphate hydrolases"/>
    <property type="match status" value="1"/>
</dbReference>
<dbReference type="InterPro" id="IPR047348">
    <property type="entry name" value="XRCC3-like_C"/>
</dbReference>
<dbReference type="SUPFAM" id="SSF52540">
    <property type="entry name" value="P-loop containing nucleoside triphosphate hydrolases"/>
    <property type="match status" value="1"/>
</dbReference>
<dbReference type="GO" id="GO:0000722">
    <property type="term" value="P:telomere maintenance via recombination"/>
    <property type="evidence" value="ECO:0007669"/>
    <property type="project" value="TreeGrafter"/>
</dbReference>
<keyword evidence="5" id="KW-0234">DNA repair</keyword>
<gene>
    <name evidence="9" type="primary">LOC113506730</name>
</gene>
<dbReference type="InterPro" id="IPR013632">
    <property type="entry name" value="Rad51_C"/>
</dbReference>
<dbReference type="GO" id="GO:0005524">
    <property type="term" value="F:ATP binding"/>
    <property type="evidence" value="ECO:0007669"/>
    <property type="project" value="UniProtKB-KW"/>
</dbReference>
<name>A0A7E5WYM9_TRINI</name>
<evidence type="ECO:0000313" key="9">
    <source>
        <dbReference type="RefSeq" id="XP_026745362.1"/>
    </source>
</evidence>
<organism evidence="8 9">
    <name type="scientific">Trichoplusia ni</name>
    <name type="common">Cabbage looper</name>
    <dbReference type="NCBI Taxonomy" id="7111"/>
    <lineage>
        <taxon>Eukaryota</taxon>
        <taxon>Metazoa</taxon>
        <taxon>Ecdysozoa</taxon>
        <taxon>Arthropoda</taxon>
        <taxon>Hexapoda</taxon>
        <taxon>Insecta</taxon>
        <taxon>Pterygota</taxon>
        <taxon>Neoptera</taxon>
        <taxon>Endopterygota</taxon>
        <taxon>Lepidoptera</taxon>
        <taxon>Glossata</taxon>
        <taxon>Ditrysia</taxon>
        <taxon>Noctuoidea</taxon>
        <taxon>Noctuidae</taxon>
        <taxon>Plusiinae</taxon>
        <taxon>Trichoplusia</taxon>
    </lineage>
</organism>
<dbReference type="PROSITE" id="PS50162">
    <property type="entry name" value="RECA_2"/>
    <property type="match status" value="1"/>
</dbReference>
<evidence type="ECO:0000256" key="3">
    <source>
        <dbReference type="ARBA" id="ARBA00022763"/>
    </source>
</evidence>
<dbReference type="GO" id="GO:0071140">
    <property type="term" value="P:resolution of mitotic recombination intermediates"/>
    <property type="evidence" value="ECO:0007669"/>
    <property type="project" value="TreeGrafter"/>
</dbReference>
<comment type="subcellular location">
    <subcellularLocation>
        <location evidence="1">Nucleus</location>
    </subcellularLocation>
</comment>
<dbReference type="PANTHER" id="PTHR46487:SF1">
    <property type="entry name" value="DNA REPAIR PROTEIN XRCC3"/>
    <property type="match status" value="1"/>
</dbReference>
<dbReference type="GO" id="GO:0033065">
    <property type="term" value="C:Rad51C-XRCC3 complex"/>
    <property type="evidence" value="ECO:0007669"/>
    <property type="project" value="TreeGrafter"/>
</dbReference>
<proteinExistence type="predicted"/>
<dbReference type="OrthoDB" id="1861185at2759"/>
<keyword evidence="8" id="KW-1185">Reference proteome</keyword>
<dbReference type="Proteomes" id="UP000322000">
    <property type="component" value="Chromosome 23"/>
</dbReference>
<dbReference type="Pfam" id="PF08423">
    <property type="entry name" value="Rad51"/>
    <property type="match status" value="1"/>
</dbReference>
<dbReference type="CDD" id="cd19491">
    <property type="entry name" value="XRCC3"/>
    <property type="match status" value="1"/>
</dbReference>
<reference evidence="9" key="1">
    <citation type="submission" date="2025-08" db="UniProtKB">
        <authorList>
            <consortium name="RefSeq"/>
        </authorList>
    </citation>
    <scope>IDENTIFICATION</scope>
</reference>
<evidence type="ECO:0000256" key="4">
    <source>
        <dbReference type="ARBA" id="ARBA00022840"/>
    </source>
</evidence>
<dbReference type="InterPro" id="IPR027417">
    <property type="entry name" value="P-loop_NTPase"/>
</dbReference>
<dbReference type="KEGG" id="tnl:113506730"/>
<evidence type="ECO:0000313" key="8">
    <source>
        <dbReference type="Proteomes" id="UP000322000"/>
    </source>
</evidence>
<dbReference type="InParanoid" id="A0A7E5WYM9"/>
<dbReference type="FunCoup" id="A0A7E5WYM9">
    <property type="interactions" value="772"/>
</dbReference>
<protein>
    <submittedName>
        <fullName evidence="9">DNA repair protein XRCC3</fullName>
    </submittedName>
</protein>
<evidence type="ECO:0000256" key="2">
    <source>
        <dbReference type="ARBA" id="ARBA00022741"/>
    </source>
</evidence>
<dbReference type="GO" id="GO:0005657">
    <property type="term" value="C:replication fork"/>
    <property type="evidence" value="ECO:0007669"/>
    <property type="project" value="TreeGrafter"/>
</dbReference>
<accession>A0A7E5WYM9</accession>
<sequence>MALINTILPPKMFEVLDRAGLSTVKQIITLSVWDIKKSTNLSIEDIMLLKNMVANNFSPTTVTGKTLKKTYSEILKISTGCQNVDNLLNGGFRRGTITEVFGESGCGKTQLALQSTLNNWLGGCVYICTEDLFPTKRFEEIKINLSSYDPKIDYGKHVFVEHITEAKDLLSCIRVRLPKLLEQHKLSLLVIDSVTAPFRCESTNYIRRAEDLREIAILLTSLAQEYNLAILCINQVTASFEDSDNVLPSLGLAWSNMVTTRLMIKKTSRIADANNPQKHKHHLLTSNHTVYGREMSTVFAPHLPNSKTEFIITSKGLQSL</sequence>
<dbReference type="GO" id="GO:0140664">
    <property type="term" value="F:ATP-dependent DNA damage sensor activity"/>
    <property type="evidence" value="ECO:0007669"/>
    <property type="project" value="InterPro"/>
</dbReference>